<comment type="caution">
    <text evidence="1">The sequence shown here is derived from an EMBL/GenBank/DDBJ whole genome shotgun (WGS) entry which is preliminary data.</text>
</comment>
<keyword evidence="2" id="KW-1185">Reference proteome</keyword>
<dbReference type="Proteomes" id="UP000183924">
    <property type="component" value="Unassembled WGS sequence"/>
</dbReference>
<sequence>MHFEEVLLNFIFVYIIDIKATELVHHIQEEFKKDSPDFFILKDGVGLFQPCDRIYCSRTTKKSPFKVRRLLS</sequence>
<protein>
    <submittedName>
        <fullName evidence="1">Uncharacterized protein</fullName>
    </submittedName>
</protein>
<dbReference type="AlphaFoldDB" id="A0A1J8P5V6"/>
<evidence type="ECO:0000313" key="2">
    <source>
        <dbReference type="Proteomes" id="UP000183924"/>
    </source>
</evidence>
<dbReference type="EMBL" id="LUKY01000033">
    <property type="protein sequence ID" value="OIZ94355.1"/>
    <property type="molecule type" value="Genomic_DNA"/>
</dbReference>
<dbReference type="STRING" id="1225476.A1D18_05815"/>
<gene>
    <name evidence="1" type="ORF">A1D18_05815</name>
</gene>
<proteinExistence type="predicted"/>
<accession>A0A1J8P5V6</accession>
<name>A0A1J8P5V6_9COXI</name>
<reference evidence="1 2" key="1">
    <citation type="submission" date="2016-03" db="EMBL/GenBank/DDBJ databases">
        <title>Comparative genomics of Rickettsiella.</title>
        <authorList>
            <person name="Chandler C."/>
            <person name="Wang Y."/>
        </authorList>
    </citation>
    <scope>NUCLEOTIDE SEQUENCE [LARGE SCALE GENOMIC DNA]</scope>
    <source>
        <strain evidence="1 2">RCFS May 2013</strain>
    </source>
</reference>
<evidence type="ECO:0000313" key="1">
    <source>
        <dbReference type="EMBL" id="OIZ94355.1"/>
    </source>
</evidence>
<organism evidence="1 2">
    <name type="scientific">Candidatus Rickettsiella isopodorum</name>
    <dbReference type="NCBI Taxonomy" id="1225476"/>
    <lineage>
        <taxon>Bacteria</taxon>
        <taxon>Pseudomonadati</taxon>
        <taxon>Pseudomonadota</taxon>
        <taxon>Gammaproteobacteria</taxon>
        <taxon>Legionellales</taxon>
        <taxon>Coxiellaceae</taxon>
        <taxon>Rickettsiella</taxon>
    </lineage>
</organism>